<evidence type="ECO:0000259" key="1">
    <source>
        <dbReference type="Pfam" id="PF06850"/>
    </source>
</evidence>
<dbReference type="InterPro" id="IPR051321">
    <property type="entry name" value="PHA/PHB_synthase"/>
</dbReference>
<dbReference type="InterPro" id="IPR029058">
    <property type="entry name" value="AB_hydrolase_fold"/>
</dbReference>
<sequence length="432" mass="47945">MWYALIDAQRRLIRAMAGSLPDEGVCPAAAPAPWVVPREVASAFRNWLLRSMCAFEQAPLFAIDGVTSNGCRIPVDESVVDTLPVGSLRRFARNRIAPEPAGKWPVMLCAPLAGHHAVMLRETVETLLEHRDAYITDWADARDVPPEAGPLPLDDYVLALERFMRSARAHETPVHMMAVCQANVPALAAAALLASSQDAPFASFALLGGPIDTHLHPTLIDRFARSHTLDWFRINAIDAMPAPYRGAGRRVYPGFLQQAAIMAAHPERNLRLRVGLLVLLVRGRVPGAMKALRSLDKYATVLDMAECYFVDIIRVVFHEDLLPRQIWSVAGRRITTEALWHTPLCTIEGDRDDITGAEQTHCAHALCNASSVALDRQLTISRCNHYDLFTGARRRDIVNPSLRNFWSQVDNAAPDVPRELQEINLVNSMRLA</sequence>
<evidence type="ECO:0000313" key="2">
    <source>
        <dbReference type="EMBL" id="SEK10833.1"/>
    </source>
</evidence>
<name>A0A1H7EA35_9BURK</name>
<dbReference type="Proteomes" id="UP000198866">
    <property type="component" value="Unassembled WGS sequence"/>
</dbReference>
<dbReference type="InterPro" id="IPR009656">
    <property type="entry name" value="PHB_depo_C"/>
</dbReference>
<dbReference type="Pfam" id="PF06850">
    <property type="entry name" value="PHB_depo_C"/>
    <property type="match status" value="1"/>
</dbReference>
<dbReference type="PANTHER" id="PTHR36837">
    <property type="entry name" value="POLY(3-HYDROXYALKANOATE) POLYMERASE SUBUNIT PHAC"/>
    <property type="match status" value="1"/>
</dbReference>
<proteinExistence type="predicted"/>
<dbReference type="EMBL" id="FNYE01000049">
    <property type="protein sequence ID" value="SEK10833.1"/>
    <property type="molecule type" value="Genomic_DNA"/>
</dbReference>
<accession>A0A1H7EA35</accession>
<reference evidence="3" key="1">
    <citation type="submission" date="2016-10" db="EMBL/GenBank/DDBJ databases">
        <authorList>
            <person name="Varghese N."/>
            <person name="Submissions S."/>
        </authorList>
    </citation>
    <scope>NUCLEOTIDE SEQUENCE [LARGE SCALE GENOMIC DNA]</scope>
    <source>
        <strain evidence="3">LMG 26031</strain>
    </source>
</reference>
<gene>
    <name evidence="2" type="ORF">SAMN05192539_104923</name>
</gene>
<dbReference type="AlphaFoldDB" id="A0A1H7EA35"/>
<dbReference type="SUPFAM" id="SSF53474">
    <property type="entry name" value="alpha/beta-Hydrolases"/>
    <property type="match status" value="1"/>
</dbReference>
<dbReference type="OrthoDB" id="9800634at2"/>
<dbReference type="PANTHER" id="PTHR36837:SF4">
    <property type="entry name" value="BLR0908 PROTEIN"/>
    <property type="match status" value="1"/>
</dbReference>
<feature type="domain" description="PHB de-polymerase C-terminal" evidence="1">
    <location>
        <begin position="208"/>
        <end position="409"/>
    </location>
</feature>
<dbReference type="PIRSF" id="PIRSF020818">
    <property type="entry name" value="PHB_depoly_PhaZ"/>
    <property type="match status" value="1"/>
</dbReference>
<dbReference type="InterPro" id="IPR010915">
    <property type="entry name" value="PHB_depoly_PhaZ"/>
</dbReference>
<dbReference type="STRING" id="667676.SAMN05192539_104923"/>
<protein>
    <submittedName>
        <fullName evidence="2">Polyhydroxyalkanoate depolymerase, intracellular</fullName>
    </submittedName>
</protein>
<keyword evidence="3" id="KW-1185">Reference proteome</keyword>
<organism evidence="2 3">
    <name type="scientific">Paraburkholderia diazotrophica</name>
    <dbReference type="NCBI Taxonomy" id="667676"/>
    <lineage>
        <taxon>Bacteria</taxon>
        <taxon>Pseudomonadati</taxon>
        <taxon>Pseudomonadota</taxon>
        <taxon>Betaproteobacteria</taxon>
        <taxon>Burkholderiales</taxon>
        <taxon>Burkholderiaceae</taxon>
        <taxon>Paraburkholderia</taxon>
    </lineage>
</organism>
<evidence type="ECO:0000313" key="3">
    <source>
        <dbReference type="Proteomes" id="UP000198866"/>
    </source>
</evidence>